<comment type="caution">
    <text evidence="1">The sequence shown here is derived from an EMBL/GenBank/DDBJ whole genome shotgun (WGS) entry which is preliminary data.</text>
</comment>
<sequence>MMYVRSFYTGWCPASPLPHLASLFGLLRPHASWDTPSRRRQVSRSFTL</sequence>
<evidence type="ECO:0000313" key="2">
    <source>
        <dbReference type="Proteomes" id="UP000324222"/>
    </source>
</evidence>
<dbReference type="Proteomes" id="UP000324222">
    <property type="component" value="Unassembled WGS sequence"/>
</dbReference>
<name>A0A5B7I3T2_PORTR</name>
<evidence type="ECO:0000313" key="1">
    <source>
        <dbReference type="EMBL" id="MPC80071.1"/>
    </source>
</evidence>
<accession>A0A5B7I3T2</accession>
<gene>
    <name evidence="1" type="ORF">E2C01_074636</name>
</gene>
<dbReference type="EMBL" id="VSRR010052922">
    <property type="protein sequence ID" value="MPC80071.1"/>
    <property type="molecule type" value="Genomic_DNA"/>
</dbReference>
<organism evidence="1 2">
    <name type="scientific">Portunus trituberculatus</name>
    <name type="common">Swimming crab</name>
    <name type="synonym">Neptunus trituberculatus</name>
    <dbReference type="NCBI Taxonomy" id="210409"/>
    <lineage>
        <taxon>Eukaryota</taxon>
        <taxon>Metazoa</taxon>
        <taxon>Ecdysozoa</taxon>
        <taxon>Arthropoda</taxon>
        <taxon>Crustacea</taxon>
        <taxon>Multicrustacea</taxon>
        <taxon>Malacostraca</taxon>
        <taxon>Eumalacostraca</taxon>
        <taxon>Eucarida</taxon>
        <taxon>Decapoda</taxon>
        <taxon>Pleocyemata</taxon>
        <taxon>Brachyura</taxon>
        <taxon>Eubrachyura</taxon>
        <taxon>Portunoidea</taxon>
        <taxon>Portunidae</taxon>
        <taxon>Portuninae</taxon>
        <taxon>Portunus</taxon>
    </lineage>
</organism>
<proteinExistence type="predicted"/>
<protein>
    <submittedName>
        <fullName evidence="1">Uncharacterized protein</fullName>
    </submittedName>
</protein>
<keyword evidence="2" id="KW-1185">Reference proteome</keyword>
<dbReference type="AlphaFoldDB" id="A0A5B7I3T2"/>
<reference evidence="1 2" key="1">
    <citation type="submission" date="2019-05" db="EMBL/GenBank/DDBJ databases">
        <title>Another draft genome of Portunus trituberculatus and its Hox gene families provides insights of decapod evolution.</title>
        <authorList>
            <person name="Jeong J.-H."/>
            <person name="Song I."/>
            <person name="Kim S."/>
            <person name="Choi T."/>
            <person name="Kim D."/>
            <person name="Ryu S."/>
            <person name="Kim W."/>
        </authorList>
    </citation>
    <scope>NUCLEOTIDE SEQUENCE [LARGE SCALE GENOMIC DNA]</scope>
    <source>
        <tissue evidence="1">Muscle</tissue>
    </source>
</reference>